<dbReference type="PANTHER" id="PTHR47089:SF1">
    <property type="entry name" value="GUANOSINE ABC TRANSPORTER PERMEASE PROTEIN NUPP"/>
    <property type="match status" value="1"/>
</dbReference>
<dbReference type="CDD" id="cd06580">
    <property type="entry name" value="TM_PBP1_transp_TpRbsC_like"/>
    <property type="match status" value="1"/>
</dbReference>
<dbReference type="Proteomes" id="UP000824091">
    <property type="component" value="Unassembled WGS sequence"/>
</dbReference>
<feature type="transmembrane region" description="Helical" evidence="6">
    <location>
        <begin position="12"/>
        <end position="38"/>
    </location>
</feature>
<dbReference type="PANTHER" id="PTHR47089">
    <property type="entry name" value="ABC TRANSPORTER, PERMEASE PROTEIN"/>
    <property type="match status" value="1"/>
</dbReference>
<feature type="transmembrane region" description="Helical" evidence="6">
    <location>
        <begin position="328"/>
        <end position="347"/>
    </location>
</feature>
<organism evidence="7 8">
    <name type="scientific">Candidatus Fimisoma avicola</name>
    <dbReference type="NCBI Taxonomy" id="2840826"/>
    <lineage>
        <taxon>Bacteria</taxon>
        <taxon>Bacillati</taxon>
        <taxon>Bacillota</taxon>
        <taxon>Clostridia</taxon>
        <taxon>Eubacteriales</taxon>
        <taxon>Candidatus Fimisoma</taxon>
    </lineage>
</organism>
<feature type="transmembrane region" description="Helical" evidence="6">
    <location>
        <begin position="115"/>
        <end position="136"/>
    </location>
</feature>
<evidence type="ECO:0000256" key="4">
    <source>
        <dbReference type="ARBA" id="ARBA00022989"/>
    </source>
</evidence>
<reference evidence="7" key="1">
    <citation type="submission" date="2020-10" db="EMBL/GenBank/DDBJ databases">
        <authorList>
            <person name="Gilroy R."/>
        </authorList>
    </citation>
    <scope>NUCLEOTIDE SEQUENCE</scope>
    <source>
        <strain evidence="7">11300</strain>
    </source>
</reference>
<feature type="transmembrane region" description="Helical" evidence="6">
    <location>
        <begin position="58"/>
        <end position="79"/>
    </location>
</feature>
<feature type="transmembrane region" description="Helical" evidence="6">
    <location>
        <begin position="280"/>
        <end position="308"/>
    </location>
</feature>
<evidence type="ECO:0000313" key="7">
    <source>
        <dbReference type="EMBL" id="HIU28424.1"/>
    </source>
</evidence>
<name>A0A9D1I5K9_9FIRM</name>
<protein>
    <submittedName>
        <fullName evidence="7">ABC transporter permease</fullName>
    </submittedName>
</protein>
<evidence type="ECO:0000256" key="5">
    <source>
        <dbReference type="ARBA" id="ARBA00023136"/>
    </source>
</evidence>
<feature type="transmembrane region" description="Helical" evidence="6">
    <location>
        <begin position="245"/>
        <end position="268"/>
    </location>
</feature>
<sequence>MDRIRSSLAKNKVYLLSLILSVAAALVIGAVLMVVTGFDPADGYGAMIKGALGSPRVFGNTITKMITLCLTGLAMTIGAKAGMFNVGGEGQLFLGGLAATMTGIGLQGASPLIAVPLAFLSAAAAGGIYALIPAVLKVKLKVSEVITTIMLNSVAIYVCSYLVNSNGPLATDDFGVLGGSDAVPDGFMFAQIVPRSNLSTALIYSAAIAFLCWYVMKKTTIGLEMKVTGDNERFAFFAGLPKDKIMIWSMVMSGVICGLAGMFEVYGYQARFQSSISNEFYYDGMLVAMIMNYNPVGIIIMSFFFAIIDIGATAMEFSTGISGHLSDIIFAVIIFMMAGQRGISAYITERLARRRAAARLREEEK</sequence>
<evidence type="ECO:0000256" key="3">
    <source>
        <dbReference type="ARBA" id="ARBA00022692"/>
    </source>
</evidence>
<evidence type="ECO:0000256" key="1">
    <source>
        <dbReference type="ARBA" id="ARBA00004651"/>
    </source>
</evidence>
<keyword evidence="4 6" id="KW-1133">Transmembrane helix</keyword>
<dbReference type="GO" id="GO:0022857">
    <property type="term" value="F:transmembrane transporter activity"/>
    <property type="evidence" value="ECO:0007669"/>
    <property type="project" value="InterPro"/>
</dbReference>
<comment type="caution">
    <text evidence="7">The sequence shown here is derived from an EMBL/GenBank/DDBJ whole genome shotgun (WGS) entry which is preliminary data.</text>
</comment>
<accession>A0A9D1I5K9</accession>
<dbReference type="GO" id="GO:0005886">
    <property type="term" value="C:plasma membrane"/>
    <property type="evidence" value="ECO:0007669"/>
    <property type="project" value="UniProtKB-SubCell"/>
</dbReference>
<dbReference type="AlphaFoldDB" id="A0A9D1I5K9"/>
<dbReference type="InterPro" id="IPR001851">
    <property type="entry name" value="ABC_transp_permease"/>
</dbReference>
<evidence type="ECO:0000256" key="6">
    <source>
        <dbReference type="SAM" id="Phobius"/>
    </source>
</evidence>
<comment type="subcellular location">
    <subcellularLocation>
        <location evidence="1">Cell membrane</location>
        <topology evidence="1">Multi-pass membrane protein</topology>
    </subcellularLocation>
</comment>
<proteinExistence type="predicted"/>
<feature type="transmembrane region" description="Helical" evidence="6">
    <location>
        <begin position="91"/>
        <end position="109"/>
    </location>
</feature>
<evidence type="ECO:0000256" key="2">
    <source>
        <dbReference type="ARBA" id="ARBA00022475"/>
    </source>
</evidence>
<keyword evidence="2" id="KW-1003">Cell membrane</keyword>
<dbReference type="EMBL" id="DVMO01000133">
    <property type="protein sequence ID" value="HIU28424.1"/>
    <property type="molecule type" value="Genomic_DNA"/>
</dbReference>
<keyword evidence="3 6" id="KW-0812">Transmembrane</keyword>
<reference evidence="7" key="2">
    <citation type="journal article" date="2021" name="PeerJ">
        <title>Extensive microbial diversity within the chicken gut microbiome revealed by metagenomics and culture.</title>
        <authorList>
            <person name="Gilroy R."/>
            <person name="Ravi A."/>
            <person name="Getino M."/>
            <person name="Pursley I."/>
            <person name="Horton D.L."/>
            <person name="Alikhan N.F."/>
            <person name="Baker D."/>
            <person name="Gharbi K."/>
            <person name="Hall N."/>
            <person name="Watson M."/>
            <person name="Adriaenssens E.M."/>
            <person name="Foster-Nyarko E."/>
            <person name="Jarju S."/>
            <person name="Secka A."/>
            <person name="Antonio M."/>
            <person name="Oren A."/>
            <person name="Chaudhuri R.R."/>
            <person name="La Ragione R."/>
            <person name="Hildebrand F."/>
            <person name="Pallen M.J."/>
        </authorList>
    </citation>
    <scope>NUCLEOTIDE SEQUENCE</scope>
    <source>
        <strain evidence="7">11300</strain>
    </source>
</reference>
<keyword evidence="5 6" id="KW-0472">Membrane</keyword>
<dbReference type="Pfam" id="PF02653">
    <property type="entry name" value="BPD_transp_2"/>
    <property type="match status" value="1"/>
</dbReference>
<evidence type="ECO:0000313" key="8">
    <source>
        <dbReference type="Proteomes" id="UP000824091"/>
    </source>
</evidence>
<gene>
    <name evidence="7" type="ORF">IAD16_08600</name>
</gene>